<gene>
    <name evidence="2" type="ORF">BT63DRAFT_429517</name>
</gene>
<keyword evidence="3" id="KW-1185">Reference proteome</keyword>
<evidence type="ECO:0000256" key="1">
    <source>
        <dbReference type="SAM" id="Phobius"/>
    </source>
</evidence>
<name>A0A6A6TZD7_9PEZI</name>
<reference evidence="2" key="1">
    <citation type="journal article" date="2020" name="Stud. Mycol.">
        <title>101 Dothideomycetes genomes: a test case for predicting lifestyles and emergence of pathogens.</title>
        <authorList>
            <person name="Haridas S."/>
            <person name="Albert R."/>
            <person name="Binder M."/>
            <person name="Bloem J."/>
            <person name="Labutti K."/>
            <person name="Salamov A."/>
            <person name="Andreopoulos B."/>
            <person name="Baker S."/>
            <person name="Barry K."/>
            <person name="Bills G."/>
            <person name="Bluhm B."/>
            <person name="Cannon C."/>
            <person name="Castanera R."/>
            <person name="Culley D."/>
            <person name="Daum C."/>
            <person name="Ezra D."/>
            <person name="Gonzalez J."/>
            <person name="Henrissat B."/>
            <person name="Kuo A."/>
            <person name="Liang C."/>
            <person name="Lipzen A."/>
            <person name="Lutzoni F."/>
            <person name="Magnuson J."/>
            <person name="Mondo S."/>
            <person name="Nolan M."/>
            <person name="Ohm R."/>
            <person name="Pangilinan J."/>
            <person name="Park H.-J."/>
            <person name="Ramirez L."/>
            <person name="Alfaro M."/>
            <person name="Sun H."/>
            <person name="Tritt A."/>
            <person name="Yoshinaga Y."/>
            <person name="Zwiers L.-H."/>
            <person name="Turgeon B."/>
            <person name="Goodwin S."/>
            <person name="Spatafora J."/>
            <person name="Crous P."/>
            <person name="Grigoriev I."/>
        </authorList>
    </citation>
    <scope>NUCLEOTIDE SEQUENCE</scope>
    <source>
        <strain evidence="2">CBS 115976</strain>
    </source>
</reference>
<accession>A0A6A6TZD7</accession>
<dbReference type="Proteomes" id="UP000799302">
    <property type="component" value="Unassembled WGS sequence"/>
</dbReference>
<feature type="transmembrane region" description="Helical" evidence="1">
    <location>
        <begin position="20"/>
        <end position="43"/>
    </location>
</feature>
<dbReference type="AlphaFoldDB" id="A0A6A6TZD7"/>
<evidence type="ECO:0000313" key="3">
    <source>
        <dbReference type="Proteomes" id="UP000799302"/>
    </source>
</evidence>
<sequence length="102" mass="11247">MVQSSSNESRPTSGWLAIEAFLSATCHLDIVQVFSTLLVLYAAKPSIYRRVFQNQKLGDLPLRWSNDLVSKLVRAVTWLGLHPEVGHQVLYALSHGAGNAAE</sequence>
<dbReference type="EMBL" id="MU004242">
    <property type="protein sequence ID" value="KAF2664786.1"/>
    <property type="molecule type" value="Genomic_DNA"/>
</dbReference>
<organism evidence="2 3">
    <name type="scientific">Microthyrium microscopicum</name>
    <dbReference type="NCBI Taxonomy" id="703497"/>
    <lineage>
        <taxon>Eukaryota</taxon>
        <taxon>Fungi</taxon>
        <taxon>Dikarya</taxon>
        <taxon>Ascomycota</taxon>
        <taxon>Pezizomycotina</taxon>
        <taxon>Dothideomycetes</taxon>
        <taxon>Dothideomycetes incertae sedis</taxon>
        <taxon>Microthyriales</taxon>
        <taxon>Microthyriaceae</taxon>
        <taxon>Microthyrium</taxon>
    </lineage>
</organism>
<proteinExistence type="predicted"/>
<keyword evidence="1" id="KW-1133">Transmembrane helix</keyword>
<protein>
    <submittedName>
        <fullName evidence="2">Uncharacterized protein</fullName>
    </submittedName>
</protein>
<evidence type="ECO:0000313" key="2">
    <source>
        <dbReference type="EMBL" id="KAF2664786.1"/>
    </source>
</evidence>
<keyword evidence="1" id="KW-0812">Transmembrane</keyword>
<keyword evidence="1" id="KW-0472">Membrane</keyword>